<accession>A0AAU9D9Y8</accession>
<feature type="transmembrane region" description="Helical" evidence="1">
    <location>
        <begin position="64"/>
        <end position="81"/>
    </location>
</feature>
<feature type="transmembrane region" description="Helical" evidence="1">
    <location>
        <begin position="87"/>
        <end position="108"/>
    </location>
</feature>
<dbReference type="Pfam" id="PF06496">
    <property type="entry name" value="DUF1097"/>
    <property type="match status" value="1"/>
</dbReference>
<evidence type="ECO:0008006" key="4">
    <source>
        <dbReference type="Google" id="ProtNLM"/>
    </source>
</evidence>
<dbReference type="EMBL" id="AP025314">
    <property type="protein sequence ID" value="BDD09105.1"/>
    <property type="molecule type" value="Genomic_DNA"/>
</dbReference>
<dbReference type="RefSeq" id="WP_338394322.1">
    <property type="nucleotide sequence ID" value="NZ_AP025314.1"/>
</dbReference>
<keyword evidence="1" id="KW-1133">Transmembrane helix</keyword>
<dbReference type="Proteomes" id="UP001348817">
    <property type="component" value="Chromosome"/>
</dbReference>
<keyword evidence="1" id="KW-0812">Transmembrane</keyword>
<reference evidence="2 3" key="1">
    <citation type="submission" date="2021-12" db="EMBL/GenBank/DDBJ databases">
        <title>Genome sequencing of bacteria with rrn-lacking chromosome and rrn-plasmid.</title>
        <authorList>
            <person name="Anda M."/>
            <person name="Iwasaki W."/>
        </authorList>
    </citation>
    <scope>NUCLEOTIDE SEQUENCE [LARGE SCALE GENOMIC DNA]</scope>
    <source>
        <strain evidence="2 3">DSM 100852</strain>
    </source>
</reference>
<keyword evidence="1" id="KW-0472">Membrane</keyword>
<feature type="transmembrane region" description="Helical" evidence="1">
    <location>
        <begin position="39"/>
        <end position="57"/>
    </location>
</feature>
<dbReference type="AlphaFoldDB" id="A0AAU9D9Y8"/>
<name>A0AAU9D9Y8_9BACT</name>
<evidence type="ECO:0000256" key="1">
    <source>
        <dbReference type="SAM" id="Phobius"/>
    </source>
</evidence>
<evidence type="ECO:0000313" key="2">
    <source>
        <dbReference type="EMBL" id="BDD09105.1"/>
    </source>
</evidence>
<protein>
    <recommendedName>
        <fullName evidence="4">DUF1097 domain-containing protein</fullName>
    </recommendedName>
</protein>
<dbReference type="KEGG" id="fax:FUAX_15370"/>
<proteinExistence type="predicted"/>
<feature type="transmembrane region" description="Helical" evidence="1">
    <location>
        <begin position="115"/>
        <end position="134"/>
    </location>
</feature>
<sequence length="184" mass="19776">MSFKKFIIIPIIVASLAFTIQIVDQLLHASVPPLGNSGFGWIAFQSWALYFVAGGTVNGGIKTFLSYLVGIGASIAIMIIGKSAGDGLGFFAFPFAVGLVVVPCMCLERTKWLDFIPAIFVASGAFFAFMNYIPGADYTGAAITETLYALIGIIYGFVTVTLRTAYEKKATSNKEIETEKETLV</sequence>
<feature type="transmembrane region" description="Helical" evidence="1">
    <location>
        <begin position="146"/>
        <end position="166"/>
    </location>
</feature>
<keyword evidence="3" id="KW-1185">Reference proteome</keyword>
<dbReference type="InterPro" id="IPR009476">
    <property type="entry name" value="DUF1097"/>
</dbReference>
<evidence type="ECO:0000313" key="3">
    <source>
        <dbReference type="Proteomes" id="UP001348817"/>
    </source>
</evidence>
<gene>
    <name evidence="2" type="ORF">FUAX_15370</name>
</gene>
<organism evidence="2 3">
    <name type="scientific">Fulvitalea axinellae</name>
    <dbReference type="NCBI Taxonomy" id="1182444"/>
    <lineage>
        <taxon>Bacteria</taxon>
        <taxon>Pseudomonadati</taxon>
        <taxon>Bacteroidota</taxon>
        <taxon>Cytophagia</taxon>
        <taxon>Cytophagales</taxon>
        <taxon>Persicobacteraceae</taxon>
        <taxon>Fulvitalea</taxon>
    </lineage>
</organism>